<proteinExistence type="predicted"/>
<dbReference type="PROSITE" id="PS51384">
    <property type="entry name" value="FAD_FR"/>
    <property type="match status" value="1"/>
</dbReference>
<dbReference type="InterPro" id="IPR023173">
    <property type="entry name" value="NADPH_Cyt_P450_Rdtase_alpha"/>
</dbReference>
<keyword evidence="3" id="KW-0274">FAD</keyword>
<dbReference type="EMBL" id="CAJNNW010031424">
    <property type="protein sequence ID" value="CAE8707506.1"/>
    <property type="molecule type" value="Genomic_DNA"/>
</dbReference>
<dbReference type="Proteomes" id="UP000626109">
    <property type="component" value="Unassembled WGS sequence"/>
</dbReference>
<evidence type="ECO:0000256" key="2">
    <source>
        <dbReference type="ARBA" id="ARBA00022630"/>
    </source>
</evidence>
<dbReference type="PANTHER" id="PTHR19384">
    <property type="entry name" value="NITRIC OXIDE SYNTHASE-RELATED"/>
    <property type="match status" value="1"/>
</dbReference>
<organism evidence="7 8">
    <name type="scientific">Polarella glacialis</name>
    <name type="common">Dinoflagellate</name>
    <dbReference type="NCBI Taxonomy" id="89957"/>
    <lineage>
        <taxon>Eukaryota</taxon>
        <taxon>Sar</taxon>
        <taxon>Alveolata</taxon>
        <taxon>Dinophyceae</taxon>
        <taxon>Suessiales</taxon>
        <taxon>Suessiaceae</taxon>
        <taxon>Polarella</taxon>
    </lineage>
</organism>
<keyword evidence="2" id="KW-0285">Flavoprotein</keyword>
<evidence type="ECO:0000313" key="8">
    <source>
        <dbReference type="Proteomes" id="UP000626109"/>
    </source>
</evidence>
<keyword evidence="4" id="KW-0560">Oxidoreductase</keyword>
<evidence type="ECO:0000259" key="6">
    <source>
        <dbReference type="PROSITE" id="PS51384"/>
    </source>
</evidence>
<dbReference type="PANTHER" id="PTHR19384:SF17">
    <property type="entry name" value="NADPH--CYTOCHROME P450 REDUCTASE"/>
    <property type="match status" value="1"/>
</dbReference>
<dbReference type="InterPro" id="IPR039261">
    <property type="entry name" value="FNR_nucleotide-bd"/>
</dbReference>
<dbReference type="InterPro" id="IPR001709">
    <property type="entry name" value="Flavoprot_Pyr_Nucl_cyt_Rdtase"/>
</dbReference>
<dbReference type="GO" id="GO:0005829">
    <property type="term" value="C:cytosol"/>
    <property type="evidence" value="ECO:0007669"/>
    <property type="project" value="TreeGrafter"/>
</dbReference>
<dbReference type="Pfam" id="PF00175">
    <property type="entry name" value="NAD_binding_1"/>
    <property type="match status" value="1"/>
</dbReference>
<feature type="non-terminal residue" evidence="7">
    <location>
        <position position="397"/>
    </location>
</feature>
<comment type="caution">
    <text evidence="7">The sequence shown here is derived from an EMBL/GenBank/DDBJ whole genome shotgun (WGS) entry which is preliminary data.</text>
</comment>
<dbReference type="GO" id="GO:0050660">
    <property type="term" value="F:flavin adenine dinucleotide binding"/>
    <property type="evidence" value="ECO:0007669"/>
    <property type="project" value="TreeGrafter"/>
</dbReference>
<accession>A0A813KQ74</accession>
<reference evidence="7" key="1">
    <citation type="submission" date="2021-02" db="EMBL/GenBank/DDBJ databases">
        <authorList>
            <person name="Dougan E. K."/>
            <person name="Rhodes N."/>
            <person name="Thang M."/>
            <person name="Chan C."/>
        </authorList>
    </citation>
    <scope>NUCLEOTIDE SEQUENCE</scope>
</reference>
<evidence type="ECO:0000256" key="3">
    <source>
        <dbReference type="ARBA" id="ARBA00022827"/>
    </source>
</evidence>
<dbReference type="SUPFAM" id="SSF52343">
    <property type="entry name" value="Ferredoxin reductase-like, C-terminal NADP-linked domain"/>
    <property type="match status" value="1"/>
</dbReference>
<dbReference type="Gene3D" id="2.40.30.10">
    <property type="entry name" value="Translation factors"/>
    <property type="match status" value="1"/>
</dbReference>
<dbReference type="SUPFAM" id="SSF63380">
    <property type="entry name" value="Riboflavin synthase domain-like"/>
    <property type="match status" value="1"/>
</dbReference>
<gene>
    <name evidence="7" type="ORF">PGLA2088_LOCUS34573</name>
</gene>
<comment type="cofactor">
    <cofactor evidence="1">
        <name>FAD</name>
        <dbReference type="ChEBI" id="CHEBI:57692"/>
    </cofactor>
</comment>
<dbReference type="GO" id="GO:0010181">
    <property type="term" value="F:FMN binding"/>
    <property type="evidence" value="ECO:0007669"/>
    <property type="project" value="TreeGrafter"/>
</dbReference>
<protein>
    <recommendedName>
        <fullName evidence="5">NADPH--hemoprotein reductase</fullName>
        <ecNumber evidence="5">1.6.2.4</ecNumber>
    </recommendedName>
</protein>
<dbReference type="AlphaFoldDB" id="A0A813KQ74"/>
<sequence>GADVLGKWYFHASLAPVCVCDELRQVVDEAGGKTTKHIEFNVKQLPALDWRTADNLEVLPQNPDSEIEWFAQRLGVLDQLDSGLTFVRASSTQKAVKKPFPAPCLVRTALGIYCDLCATPSRAAARRLAALATDPQDRAALEKLLLDRESYQLLSGDKGRLKLRDFFELFLPSAEVDLGAFLQLCPRQKSRAYTIASSSKEDPSKIAICVSLVQEPLMSLKALLGELEGRGHPFPRASSYLKQLDVEADQPRSFRGVCSTMLCTRTTRGEKLWVYSRASSFRLPRRTTTPIIMLGAGTGMAPFRAFVREFKAEKGVRTRTMFFFGCTKRDEDFIYKEELEEALVAQPPALKELVTAFSREQAQKVYVQHRLRERAADVKQAVLDGAYIYDPCRQLVQ</sequence>
<dbReference type="Pfam" id="PF00667">
    <property type="entry name" value="FAD_binding_1"/>
    <property type="match status" value="1"/>
</dbReference>
<dbReference type="EC" id="1.6.2.4" evidence="5"/>
<evidence type="ECO:0000313" key="7">
    <source>
        <dbReference type="EMBL" id="CAE8707506.1"/>
    </source>
</evidence>
<dbReference type="Gene3D" id="1.20.990.10">
    <property type="entry name" value="NADPH-cytochrome p450 Reductase, Chain A, domain 3"/>
    <property type="match status" value="1"/>
</dbReference>
<dbReference type="PRINTS" id="PR00371">
    <property type="entry name" value="FPNCR"/>
</dbReference>
<evidence type="ECO:0000256" key="1">
    <source>
        <dbReference type="ARBA" id="ARBA00001974"/>
    </source>
</evidence>
<dbReference type="GO" id="GO:0003958">
    <property type="term" value="F:NADPH-hemoprotein reductase activity"/>
    <property type="evidence" value="ECO:0007669"/>
    <property type="project" value="UniProtKB-EC"/>
</dbReference>
<feature type="domain" description="FAD-binding FR-type" evidence="6">
    <location>
        <begin position="16"/>
        <end position="284"/>
    </location>
</feature>
<dbReference type="InterPro" id="IPR017927">
    <property type="entry name" value="FAD-bd_FR_type"/>
</dbReference>
<evidence type="ECO:0000256" key="4">
    <source>
        <dbReference type="ARBA" id="ARBA00023002"/>
    </source>
</evidence>
<dbReference type="InterPro" id="IPR003097">
    <property type="entry name" value="CysJ-like_FAD-binding"/>
</dbReference>
<dbReference type="Gene3D" id="3.40.50.80">
    <property type="entry name" value="Nucleotide-binding domain of ferredoxin-NADP reductase (FNR) module"/>
    <property type="match status" value="1"/>
</dbReference>
<name>A0A813KQ74_POLGL</name>
<dbReference type="InterPro" id="IPR017938">
    <property type="entry name" value="Riboflavin_synthase-like_b-brl"/>
</dbReference>
<evidence type="ECO:0000256" key="5">
    <source>
        <dbReference type="ARBA" id="ARBA00023797"/>
    </source>
</evidence>
<dbReference type="InterPro" id="IPR001433">
    <property type="entry name" value="OxRdtase_FAD/NAD-bd"/>
</dbReference>